<name>A0AAD5VZR4_9AGAR</name>
<proteinExistence type="predicted"/>
<feature type="compositionally biased region" description="Basic and acidic residues" evidence="1">
    <location>
        <begin position="268"/>
        <end position="282"/>
    </location>
</feature>
<reference evidence="2" key="1">
    <citation type="submission" date="2022-07" db="EMBL/GenBank/DDBJ databases">
        <title>Genome Sequence of Leucocoprinus birnbaumii.</title>
        <authorList>
            <person name="Buettner E."/>
        </authorList>
    </citation>
    <scope>NUCLEOTIDE SEQUENCE</scope>
    <source>
        <strain evidence="2">VT141</strain>
    </source>
</reference>
<sequence>MQGSGTSLDQIIDFNLYLADDESNTEEQKWREYWPPLASASLMDDFSQPLQSNLVPLPSETDSFGLRSLDILNIISSHQLYLNNGAEESMLFFGAEQHCSPAHLLEPPVPESVPDFASNTSAQSTPVSLASDIPSLCSSPSSSASSELSMEPYEEGISAPGSLLALPTTTSSSLYCNPLEITSTRASTSSLPLPACYLPSFAEDHEVFESSSEEEYGFEEPASQFNPTKEKLQEKRRKAQSRSSPIQAKRAPPRRRKNATKNADSEYTPDKSGRGKSKDTSSRTRPLYSCTACKDLVEGTQTFTRISDLRRHQRESCKALANSENKPTCQDCGKLLSRSDAVKRHLENSCTARKLKPTTEK</sequence>
<keyword evidence="3" id="KW-1185">Reference proteome</keyword>
<comment type="caution">
    <text evidence="2">The sequence shown here is derived from an EMBL/GenBank/DDBJ whole genome shotgun (WGS) entry which is preliminary data.</text>
</comment>
<feature type="compositionally biased region" description="Low complexity" evidence="1">
    <location>
        <begin position="131"/>
        <end position="149"/>
    </location>
</feature>
<evidence type="ECO:0000313" key="3">
    <source>
        <dbReference type="Proteomes" id="UP001213000"/>
    </source>
</evidence>
<gene>
    <name evidence="2" type="ORF">NP233_g3190</name>
</gene>
<organism evidence="2 3">
    <name type="scientific">Leucocoprinus birnbaumii</name>
    <dbReference type="NCBI Taxonomy" id="56174"/>
    <lineage>
        <taxon>Eukaryota</taxon>
        <taxon>Fungi</taxon>
        <taxon>Dikarya</taxon>
        <taxon>Basidiomycota</taxon>
        <taxon>Agaricomycotina</taxon>
        <taxon>Agaricomycetes</taxon>
        <taxon>Agaricomycetidae</taxon>
        <taxon>Agaricales</taxon>
        <taxon>Agaricineae</taxon>
        <taxon>Agaricaceae</taxon>
        <taxon>Leucocoprinus</taxon>
    </lineage>
</organism>
<dbReference type="EMBL" id="JANIEX010000149">
    <property type="protein sequence ID" value="KAJ3572270.1"/>
    <property type="molecule type" value="Genomic_DNA"/>
</dbReference>
<evidence type="ECO:0000256" key="1">
    <source>
        <dbReference type="SAM" id="MobiDB-lite"/>
    </source>
</evidence>
<accession>A0AAD5VZR4</accession>
<feature type="region of interest" description="Disordered" evidence="1">
    <location>
        <begin position="131"/>
        <end position="154"/>
    </location>
</feature>
<dbReference type="Proteomes" id="UP001213000">
    <property type="component" value="Unassembled WGS sequence"/>
</dbReference>
<dbReference type="AlphaFoldDB" id="A0AAD5VZR4"/>
<evidence type="ECO:0000313" key="2">
    <source>
        <dbReference type="EMBL" id="KAJ3572270.1"/>
    </source>
</evidence>
<protein>
    <submittedName>
        <fullName evidence="2">Uncharacterized protein</fullName>
    </submittedName>
</protein>
<dbReference type="Gene3D" id="3.30.160.60">
    <property type="entry name" value="Classic Zinc Finger"/>
    <property type="match status" value="1"/>
</dbReference>
<feature type="region of interest" description="Disordered" evidence="1">
    <location>
        <begin position="208"/>
        <end position="285"/>
    </location>
</feature>